<evidence type="ECO:0000256" key="4">
    <source>
        <dbReference type="ARBA" id="ARBA00022553"/>
    </source>
</evidence>
<dbReference type="Pfam" id="PF17069">
    <property type="entry name" value="RSRP"/>
    <property type="match status" value="1"/>
</dbReference>
<accession>A0A8T0BUA5</accession>
<evidence type="ECO:0000256" key="6">
    <source>
        <dbReference type="ARBA" id="ARBA00034666"/>
    </source>
</evidence>
<gene>
    <name evidence="8" type="ORF">HF521_009744</name>
</gene>
<feature type="compositionally biased region" description="Low complexity" evidence="7">
    <location>
        <begin position="31"/>
        <end position="68"/>
    </location>
</feature>
<dbReference type="EMBL" id="JABFDY010000002">
    <property type="protein sequence ID" value="KAF7710872.1"/>
    <property type="molecule type" value="Genomic_DNA"/>
</dbReference>
<comment type="similarity">
    <text evidence="2">Belongs to the RSRP family.</text>
</comment>
<feature type="compositionally biased region" description="Low complexity" evidence="7">
    <location>
        <begin position="80"/>
        <end position="90"/>
    </location>
</feature>
<name>A0A8T0BUA5_SILME</name>
<dbReference type="AlphaFoldDB" id="A0A8T0BUA5"/>
<comment type="function">
    <text evidence="6">Probably acts as a spliceosomal factor that contributes to spliceosome assembly and regulates the isoform switching of proteins such as PARP6.</text>
</comment>
<keyword evidence="9" id="KW-1185">Reference proteome</keyword>
<keyword evidence="4" id="KW-0597">Phosphoprotein</keyword>
<feature type="compositionally biased region" description="Low complexity" evidence="7">
    <location>
        <begin position="132"/>
        <end position="141"/>
    </location>
</feature>
<feature type="compositionally biased region" description="Basic residues" evidence="7">
    <location>
        <begin position="106"/>
        <end position="123"/>
    </location>
</feature>
<evidence type="ECO:0000313" key="8">
    <source>
        <dbReference type="EMBL" id="KAF7710872.1"/>
    </source>
</evidence>
<comment type="caution">
    <text evidence="8">The sequence shown here is derived from an EMBL/GenBank/DDBJ whole genome shotgun (WGS) entry which is preliminary data.</text>
</comment>
<protein>
    <recommendedName>
        <fullName evidence="3">Arginine/serine-rich protein 1</fullName>
    </recommendedName>
</protein>
<organism evidence="8 9">
    <name type="scientific">Silurus meridionalis</name>
    <name type="common">Southern catfish</name>
    <name type="synonym">Silurus soldatovi meridionalis</name>
    <dbReference type="NCBI Taxonomy" id="175797"/>
    <lineage>
        <taxon>Eukaryota</taxon>
        <taxon>Metazoa</taxon>
        <taxon>Chordata</taxon>
        <taxon>Craniata</taxon>
        <taxon>Vertebrata</taxon>
        <taxon>Euteleostomi</taxon>
        <taxon>Actinopterygii</taxon>
        <taxon>Neopterygii</taxon>
        <taxon>Teleostei</taxon>
        <taxon>Ostariophysi</taxon>
        <taxon>Siluriformes</taxon>
        <taxon>Siluridae</taxon>
        <taxon>Silurus</taxon>
    </lineage>
</organism>
<evidence type="ECO:0000313" key="9">
    <source>
        <dbReference type="Proteomes" id="UP000606274"/>
    </source>
</evidence>
<dbReference type="GO" id="GO:0005634">
    <property type="term" value="C:nucleus"/>
    <property type="evidence" value="ECO:0007669"/>
    <property type="project" value="UniProtKB-SubCell"/>
</dbReference>
<dbReference type="Proteomes" id="UP000606274">
    <property type="component" value="Unassembled WGS sequence"/>
</dbReference>
<evidence type="ECO:0000256" key="3">
    <source>
        <dbReference type="ARBA" id="ARBA00018147"/>
    </source>
</evidence>
<keyword evidence="5" id="KW-0539">Nucleus</keyword>
<evidence type="ECO:0000256" key="7">
    <source>
        <dbReference type="SAM" id="MobiDB-lite"/>
    </source>
</evidence>
<feature type="region of interest" description="Disordered" evidence="7">
    <location>
        <begin position="1"/>
        <end position="162"/>
    </location>
</feature>
<evidence type="ECO:0000256" key="2">
    <source>
        <dbReference type="ARBA" id="ARBA00009534"/>
    </source>
</evidence>
<evidence type="ECO:0000256" key="5">
    <source>
        <dbReference type="ARBA" id="ARBA00023242"/>
    </source>
</evidence>
<dbReference type="PANTHER" id="PTHR47622:SF1">
    <property type="entry name" value="ARGININE_SERINE-RICH PROTEIN 1"/>
    <property type="match status" value="1"/>
</dbReference>
<feature type="region of interest" description="Disordered" evidence="7">
    <location>
        <begin position="241"/>
        <end position="275"/>
    </location>
</feature>
<reference evidence="8" key="1">
    <citation type="submission" date="2020-08" db="EMBL/GenBank/DDBJ databases">
        <title>Chromosome-level assembly of Southern catfish (Silurus meridionalis) provides insights into visual adaptation to the nocturnal and benthic lifestyles.</title>
        <authorList>
            <person name="Zhang Y."/>
            <person name="Wang D."/>
            <person name="Peng Z."/>
        </authorList>
    </citation>
    <scope>NUCLEOTIDE SEQUENCE</scope>
    <source>
        <strain evidence="8">SWU-2019-XX</strain>
        <tissue evidence="8">Muscle</tissue>
    </source>
</reference>
<dbReference type="InterPro" id="IPR029656">
    <property type="entry name" value="RSRP1"/>
</dbReference>
<sequence length="275" mass="31627">MRTEESTRLNGSHLSERTPPAFVQESSLTPRSSRSSSRSISGSSISSSSSSSGHSYSSSDQSRSPSVSRRSRRHSRHGSRFSSDSSSSFRSRSRPRCYRVSDRSRCCRRHRSRRYSPNRGRSTRRGDRRYSRSNSRSSSRGRYYRRSRRSRSRSSSYRRTRGAHIGRYRCRFSPSPVRRYSRDRSKSPECSIRLSQKDKKELLNIARENAAKILGVDVVKLPTSVSYHEEHVTEVLEFDSDRRVRPDPVPLKKRSQNEGVADEDGISRVSPAKNR</sequence>
<proteinExistence type="inferred from homology"/>
<dbReference type="OrthoDB" id="9950396at2759"/>
<feature type="compositionally biased region" description="Basic residues" evidence="7">
    <location>
        <begin position="69"/>
        <end position="79"/>
    </location>
</feature>
<feature type="compositionally biased region" description="Basic residues" evidence="7">
    <location>
        <begin position="142"/>
        <end position="162"/>
    </location>
</feature>
<evidence type="ECO:0000256" key="1">
    <source>
        <dbReference type="ARBA" id="ARBA00004123"/>
    </source>
</evidence>
<comment type="subcellular location">
    <subcellularLocation>
        <location evidence="1">Nucleus</location>
    </subcellularLocation>
</comment>
<dbReference type="PANTHER" id="PTHR47622">
    <property type="entry name" value="ARGININE/SERINE-RICH PROTEIN 1"/>
    <property type="match status" value="1"/>
</dbReference>